<evidence type="ECO:0000313" key="2">
    <source>
        <dbReference type="Proteomes" id="UP000290174"/>
    </source>
</evidence>
<dbReference type="Proteomes" id="UP000290174">
    <property type="component" value="Unassembled WGS sequence"/>
</dbReference>
<protein>
    <submittedName>
        <fullName evidence="1">Uncharacterized protein</fullName>
    </submittedName>
</protein>
<comment type="caution">
    <text evidence="1">The sequence shown here is derived from an EMBL/GenBank/DDBJ whole genome shotgun (WGS) entry which is preliminary data.</text>
</comment>
<accession>A0A4Q0QAP5</accession>
<name>A0A4Q0QAP5_9BRAD</name>
<evidence type="ECO:0000313" key="1">
    <source>
        <dbReference type="EMBL" id="RXG86184.1"/>
    </source>
</evidence>
<dbReference type="AlphaFoldDB" id="A0A4Q0QAP5"/>
<dbReference type="EMBL" id="RKMK01000050">
    <property type="protein sequence ID" value="RXG86184.1"/>
    <property type="molecule type" value="Genomic_DNA"/>
</dbReference>
<proteinExistence type="predicted"/>
<organism evidence="1 2">
    <name type="scientific">Bradyrhizobium zhanjiangense</name>
    <dbReference type="NCBI Taxonomy" id="1325107"/>
    <lineage>
        <taxon>Bacteria</taxon>
        <taxon>Pseudomonadati</taxon>
        <taxon>Pseudomonadota</taxon>
        <taxon>Alphaproteobacteria</taxon>
        <taxon>Hyphomicrobiales</taxon>
        <taxon>Nitrobacteraceae</taxon>
        <taxon>Bradyrhizobium</taxon>
    </lineage>
</organism>
<reference evidence="1 2" key="1">
    <citation type="submission" date="2018-11" db="EMBL/GenBank/DDBJ databases">
        <title>Bradyrhizobium sp. nov., isolated from effective nodules of peanut in China.</title>
        <authorList>
            <person name="Li Y."/>
        </authorList>
    </citation>
    <scope>NUCLEOTIDE SEQUENCE [LARGE SCALE GENOMIC DNA]</scope>
    <source>
        <strain evidence="1 2">CCBAU 51770</strain>
    </source>
</reference>
<gene>
    <name evidence="1" type="ORF">EAS61_34245</name>
</gene>
<sequence length="118" mass="12663">MLSRCDLINGAAVALLTLSIQGAWAQETRMNLFKIVTIKDEIIVGLSAEELQALGGNDASALAHALAQKGDLTVWQYNVHRGPNGELQQAPTAKIGLLANASLRVEPYSTTYQIVPHP</sequence>
<dbReference type="RefSeq" id="WP_128956908.1">
    <property type="nucleotide sequence ID" value="NZ_RKMK01000050.1"/>
</dbReference>